<dbReference type="EMBL" id="CP036269">
    <property type="protein sequence ID" value="QDT44868.1"/>
    <property type="molecule type" value="Genomic_DNA"/>
</dbReference>
<keyword evidence="2" id="KW-1185">Reference proteome</keyword>
<dbReference type="KEGG" id="gaz:Pan241w_49840"/>
<organism evidence="1 2">
    <name type="scientific">Gimesia alba</name>
    <dbReference type="NCBI Taxonomy" id="2527973"/>
    <lineage>
        <taxon>Bacteria</taxon>
        <taxon>Pseudomonadati</taxon>
        <taxon>Planctomycetota</taxon>
        <taxon>Planctomycetia</taxon>
        <taxon>Planctomycetales</taxon>
        <taxon>Planctomycetaceae</taxon>
        <taxon>Gimesia</taxon>
    </lineage>
</organism>
<protein>
    <submittedName>
        <fullName evidence="1">Uncharacterized protein</fullName>
    </submittedName>
</protein>
<proteinExistence type="predicted"/>
<dbReference type="RefSeq" id="WP_145220654.1">
    <property type="nucleotide sequence ID" value="NZ_CP036269.1"/>
</dbReference>
<evidence type="ECO:0000313" key="1">
    <source>
        <dbReference type="EMBL" id="QDT44868.1"/>
    </source>
</evidence>
<evidence type="ECO:0000313" key="2">
    <source>
        <dbReference type="Proteomes" id="UP000317171"/>
    </source>
</evidence>
<reference evidence="1 2" key="1">
    <citation type="submission" date="2019-02" db="EMBL/GenBank/DDBJ databases">
        <title>Deep-cultivation of Planctomycetes and their phenomic and genomic characterization uncovers novel biology.</title>
        <authorList>
            <person name="Wiegand S."/>
            <person name="Jogler M."/>
            <person name="Boedeker C."/>
            <person name="Pinto D."/>
            <person name="Vollmers J."/>
            <person name="Rivas-Marin E."/>
            <person name="Kohn T."/>
            <person name="Peeters S.H."/>
            <person name="Heuer A."/>
            <person name="Rast P."/>
            <person name="Oberbeckmann S."/>
            <person name="Bunk B."/>
            <person name="Jeske O."/>
            <person name="Meyerdierks A."/>
            <person name="Storesund J.E."/>
            <person name="Kallscheuer N."/>
            <person name="Luecker S."/>
            <person name="Lage O.M."/>
            <person name="Pohl T."/>
            <person name="Merkel B.J."/>
            <person name="Hornburger P."/>
            <person name="Mueller R.-W."/>
            <person name="Bruemmer F."/>
            <person name="Labrenz M."/>
            <person name="Spormann A.M."/>
            <person name="Op den Camp H."/>
            <person name="Overmann J."/>
            <person name="Amann R."/>
            <person name="Jetten M.S.M."/>
            <person name="Mascher T."/>
            <person name="Medema M.H."/>
            <person name="Devos D.P."/>
            <person name="Kaster A.-K."/>
            <person name="Ovreas L."/>
            <person name="Rohde M."/>
            <person name="Galperin M.Y."/>
            <person name="Jogler C."/>
        </authorList>
    </citation>
    <scope>NUCLEOTIDE SEQUENCE [LARGE SCALE GENOMIC DNA]</scope>
    <source>
        <strain evidence="1 2">Pan241w</strain>
    </source>
</reference>
<name>A0A517RLV2_9PLAN</name>
<dbReference type="Proteomes" id="UP000317171">
    <property type="component" value="Chromosome"/>
</dbReference>
<dbReference type="OrthoDB" id="238047at2"/>
<sequence length="336" mass="37600">MSVSRHLPEYPILLAGVATPVVNGLREMGLPVTELHEELAQLAGYQPSNWNLLLVGAQKTFNAQDLQTLSHCQIPIIDLSEFTSEAAVGRTKNELGTKSNTGSEQFNSAFVNQLKERVQQTGGAWIRLADYPYPYQGVICYGESALGKEFREFSNVMSPLTVPLEMLHLKAEYDWQGKSDSQTQRKLRVELVSRYRQGLPISLPSVPSREELNQLFQKINLDRKQIPLVWITSLETFFRWWNLRRQLSVSISHSATGWETIISGNIQGFHPGLQIWKGRHSATVSLSLGVNEIRDESIAFAANPERHPGGFTAHWAGVNSSLFPIDFKKPATSVAS</sequence>
<gene>
    <name evidence="1" type="ORF">Pan241w_49840</name>
</gene>
<accession>A0A517RLV2</accession>
<dbReference type="AlphaFoldDB" id="A0A517RLV2"/>